<dbReference type="Gene3D" id="2.60.120.260">
    <property type="entry name" value="Galactose-binding domain-like"/>
    <property type="match status" value="2"/>
</dbReference>
<keyword evidence="2" id="KW-1185">Reference proteome</keyword>
<dbReference type="Gene3D" id="3.40.190.10">
    <property type="entry name" value="Periplasmic binding protein-like II"/>
    <property type="match status" value="1"/>
</dbReference>
<dbReference type="Proteomes" id="UP000199659">
    <property type="component" value="Unassembled WGS sequence"/>
</dbReference>
<evidence type="ECO:0000313" key="1">
    <source>
        <dbReference type="EMBL" id="SFS05249.1"/>
    </source>
</evidence>
<reference evidence="1 2" key="1">
    <citation type="submission" date="2016-10" db="EMBL/GenBank/DDBJ databases">
        <authorList>
            <person name="de Groot N.N."/>
        </authorList>
    </citation>
    <scope>NUCLEOTIDE SEQUENCE [LARGE SCALE GENOMIC DNA]</scope>
    <source>
        <strain evidence="1 2">743A</strain>
    </source>
</reference>
<dbReference type="SUPFAM" id="SSF53850">
    <property type="entry name" value="Periplasmic binding protein-like II"/>
    <property type="match status" value="1"/>
</dbReference>
<dbReference type="Pfam" id="PF13416">
    <property type="entry name" value="SBP_bac_8"/>
    <property type="match status" value="1"/>
</dbReference>
<gene>
    <name evidence="1" type="ORF">SAMN05661086_03462</name>
</gene>
<accession>A0A1I6LPC2</accession>
<dbReference type="RefSeq" id="WP_092563751.1">
    <property type="nucleotide sequence ID" value="NZ_FOYZ01000019.1"/>
</dbReference>
<name>A0A1I6LPC2_9FIRM</name>
<dbReference type="AlphaFoldDB" id="A0A1I6LPC2"/>
<organism evidence="1 2">
    <name type="scientific">Anaeromicropila populeti</name>
    <dbReference type="NCBI Taxonomy" id="37658"/>
    <lineage>
        <taxon>Bacteria</taxon>
        <taxon>Bacillati</taxon>
        <taxon>Bacillota</taxon>
        <taxon>Clostridia</taxon>
        <taxon>Lachnospirales</taxon>
        <taxon>Lachnospiraceae</taxon>
        <taxon>Anaeromicropila</taxon>
    </lineage>
</organism>
<dbReference type="PANTHER" id="PTHR43649">
    <property type="entry name" value="ARABINOSE-BINDING PROTEIN-RELATED"/>
    <property type="match status" value="1"/>
</dbReference>
<dbReference type="STRING" id="37658.SAMN05661086_03462"/>
<sequence>MGKKRVSHAIALLLVITMLIISLPVGYMNRVAAEGSNNTTASSAYTSEILNQRYTYVSQTYETSPYHGEVIEIPIGQAYNKDGELQIATDSFGYKNDAVQMNIGQKGEFVVEAPEAAVYYISFDYLSYDEAILPVEMSMKVNGVYPFYEARRLVFESLWKDNEEKSYDRYGNQIVAVPEKMKEWNNKYVMDASYRYSLPLGVQLKKGTNVLELAVSEGNILIGNIYLNPEQNIPEYSGSEKAAGEQCYEIQAEEPLYRNDSSIHGICEYDVNLTPYEIDSRVLNTIDGTSFKDAGQTITYEQEVEQSGYFNIALNYRQSDKADFPVFINVKIDGKIPNTEYKDYPLNYDKSYKMTTLQDNDNNKLSVYLEKGVHTISFTISIDPIRYVLESVEGIMSEVNNLSLEIVKVAGTNKDKYRDLDMEAYIPGVGQQLIDYADILDSLMEDARVYSPGKSKIGAFSQISVASSQLRSLGKEPDKLPYRMAELATSVNSVNTFLANLLDGLNKNKLSVDRIYLYQEGAKLPKKIGFFRAAGMSIKRFVSSFFKQDYSASNTNQEHLQIWVNRSRQHLEIMQKMIDEQFTAETGIKVDLSLMPDQNKLVLANASGDAPDIATGINYAIPFELGIRGAVEDLTKFEDFSEVAGRYSSGLLVPATIEDGIYALPETRNFWVLYYRKDILEKLDLEVPDTMEDVKNMLPELQMRGLNFYYPTAGMLAMRTFHGTTPLLFQHGASLYGDYAGDTTINSEEAVAGFEELTELFTIYNLPKDIPSFYQHFRNGDLPVGIADYSVYNLLTNAAPEIANSWGIAVVPGVVDENGEVLRYTSGGMESTVMFKSDDEREEKAWQFMKWWSSAEVQAEYGQTLQITYGDEYIWSTANTEAFQSLPIKSEDKKVIVSQDEWIMEAPRIFGSYLVEREISNAYNAIVVQGKDLRITLDNSVKRINRETERKLEEFGYLKDGEVLKQYKIPNNETVEEILKNNE</sequence>
<dbReference type="InterPro" id="IPR006059">
    <property type="entry name" value="SBP"/>
</dbReference>
<protein>
    <submittedName>
        <fullName evidence="1">ABC-type glycerol-3-phosphate transport system, substrate-binding protein</fullName>
    </submittedName>
</protein>
<evidence type="ECO:0000313" key="2">
    <source>
        <dbReference type="Proteomes" id="UP000199659"/>
    </source>
</evidence>
<dbReference type="PANTHER" id="PTHR43649:SF27">
    <property type="entry name" value="EXTRACELLULAR SOLUTE-BINDING PROTEIN FAMILY 1"/>
    <property type="match status" value="1"/>
</dbReference>
<dbReference type="EMBL" id="FOYZ01000019">
    <property type="protein sequence ID" value="SFS05249.1"/>
    <property type="molecule type" value="Genomic_DNA"/>
</dbReference>
<dbReference type="OrthoDB" id="383574at2"/>
<proteinExistence type="predicted"/>
<dbReference type="InterPro" id="IPR050490">
    <property type="entry name" value="Bact_solute-bd_prot1"/>
</dbReference>